<protein>
    <submittedName>
        <fullName evidence="1">Uncharacterized protein</fullName>
    </submittedName>
</protein>
<reference evidence="2" key="1">
    <citation type="journal article" date="2019" name="Int. J. Syst. Evol. Microbiol.">
        <title>The Global Catalogue of Microorganisms (GCM) 10K type strain sequencing project: providing services to taxonomists for standard genome sequencing and annotation.</title>
        <authorList>
            <consortium name="The Broad Institute Genomics Platform"/>
            <consortium name="The Broad Institute Genome Sequencing Center for Infectious Disease"/>
            <person name="Wu L."/>
            <person name="Ma J."/>
        </authorList>
    </citation>
    <scope>NUCLEOTIDE SEQUENCE [LARGE SCALE GENOMIC DNA]</scope>
    <source>
        <strain evidence="2">CGMCC 1.15774</strain>
    </source>
</reference>
<comment type="caution">
    <text evidence="1">The sequence shown here is derived from an EMBL/GenBank/DDBJ whole genome shotgun (WGS) entry which is preliminary data.</text>
</comment>
<evidence type="ECO:0000313" key="2">
    <source>
        <dbReference type="Proteomes" id="UP001595841"/>
    </source>
</evidence>
<dbReference type="EMBL" id="JBHSCL010000002">
    <property type="protein sequence ID" value="MFC4218805.1"/>
    <property type="molecule type" value="Genomic_DNA"/>
</dbReference>
<accession>A0ABV8PJQ6</accession>
<proteinExistence type="predicted"/>
<dbReference type="RefSeq" id="WP_379762176.1">
    <property type="nucleotide sequence ID" value="NZ_JBHSCL010000002.1"/>
</dbReference>
<keyword evidence="2" id="KW-1185">Reference proteome</keyword>
<gene>
    <name evidence="1" type="ORF">ACFOWS_01590</name>
</gene>
<organism evidence="1 2">
    <name type="scientific">Flagellimonas marina</name>
    <dbReference type="NCBI Taxonomy" id="1775168"/>
    <lineage>
        <taxon>Bacteria</taxon>
        <taxon>Pseudomonadati</taxon>
        <taxon>Bacteroidota</taxon>
        <taxon>Flavobacteriia</taxon>
        <taxon>Flavobacteriales</taxon>
        <taxon>Flavobacteriaceae</taxon>
        <taxon>Flagellimonas</taxon>
    </lineage>
</organism>
<evidence type="ECO:0000313" key="1">
    <source>
        <dbReference type="EMBL" id="MFC4218805.1"/>
    </source>
</evidence>
<dbReference type="Proteomes" id="UP001595841">
    <property type="component" value="Unassembled WGS sequence"/>
</dbReference>
<sequence length="187" mass="21593">MEKNRIYPNKWQTVPFSFDLLNQIENRGRAVQELILKNEAATELHVSEMKLNITRFSAFDMEGNEHIVSDFKGQSAVTLKGISSGEFLRSKNVVALPEGTYRTLRFYLAKEGNEFRYRDGVQESVDHFDSLDFTIENGLQIKGNEATEVKLWFDFAPFLWSSHFKTFLDLFKGNKNPRPRLANSFGN</sequence>
<name>A0ABV8PJQ6_9FLAO</name>